<dbReference type="Gene3D" id="2.40.50.140">
    <property type="entry name" value="Nucleic acid-binding proteins"/>
    <property type="match status" value="1"/>
</dbReference>
<accession>A0A1X7V0G1</accession>
<dbReference type="SMART" id="SM00976">
    <property type="entry name" value="Telo_bind"/>
    <property type="match status" value="1"/>
</dbReference>
<organism evidence="7">
    <name type="scientific">Amphimedon queenslandica</name>
    <name type="common">Sponge</name>
    <dbReference type="NCBI Taxonomy" id="400682"/>
    <lineage>
        <taxon>Eukaryota</taxon>
        <taxon>Metazoa</taxon>
        <taxon>Porifera</taxon>
        <taxon>Demospongiae</taxon>
        <taxon>Heteroscleromorpha</taxon>
        <taxon>Haplosclerida</taxon>
        <taxon>Niphatidae</taxon>
        <taxon>Amphimedon</taxon>
    </lineage>
</organism>
<dbReference type="EnsemblMetazoa" id="XM_019995700.1">
    <property type="protein sequence ID" value="XP_019851259.1"/>
    <property type="gene ID" value="LOC109581522"/>
</dbReference>
<gene>
    <name evidence="7" type="primary">109581522</name>
</gene>
<dbReference type="OrthoDB" id="2186770at2759"/>
<reference evidence="7" key="2">
    <citation type="submission" date="2017-05" db="UniProtKB">
        <authorList>
            <consortium name="EnsemblMetazoa"/>
        </authorList>
    </citation>
    <scope>IDENTIFICATION</scope>
</reference>
<reference evidence="8" key="1">
    <citation type="journal article" date="2010" name="Nature">
        <title>The Amphimedon queenslandica genome and the evolution of animal complexity.</title>
        <authorList>
            <person name="Srivastava M."/>
            <person name="Simakov O."/>
            <person name="Chapman J."/>
            <person name="Fahey B."/>
            <person name="Gauthier M.E."/>
            <person name="Mitros T."/>
            <person name="Richards G.S."/>
            <person name="Conaco C."/>
            <person name="Dacre M."/>
            <person name="Hellsten U."/>
            <person name="Larroux C."/>
            <person name="Putnam N.H."/>
            <person name="Stanke M."/>
            <person name="Adamska M."/>
            <person name="Darling A."/>
            <person name="Degnan S.M."/>
            <person name="Oakley T.H."/>
            <person name="Plachetzki D.C."/>
            <person name="Zhai Y."/>
            <person name="Adamski M."/>
            <person name="Calcino A."/>
            <person name="Cummins S.F."/>
            <person name="Goodstein D.M."/>
            <person name="Harris C."/>
            <person name="Jackson D.J."/>
            <person name="Leys S.P."/>
            <person name="Shu S."/>
            <person name="Woodcroft B.J."/>
            <person name="Vervoort M."/>
            <person name="Kosik K.S."/>
            <person name="Manning G."/>
            <person name="Degnan B.M."/>
            <person name="Rokhsar D.S."/>
        </authorList>
    </citation>
    <scope>NUCLEOTIDE SEQUENCE [LARGE SCALE GENOMIC DNA]</scope>
</reference>
<protein>
    <recommendedName>
        <fullName evidence="6">Telomeric single stranded DNA binding POT1/Cdc13 domain-containing protein</fullName>
    </recommendedName>
</protein>
<evidence type="ECO:0000256" key="3">
    <source>
        <dbReference type="ARBA" id="ARBA00022895"/>
    </source>
</evidence>
<dbReference type="KEGG" id="aqu:109581522"/>
<evidence type="ECO:0000313" key="7">
    <source>
        <dbReference type="EnsemblMetazoa" id="Aqu2.1.33508_001"/>
    </source>
</evidence>
<feature type="domain" description="Telomeric single stranded DNA binding POT1/Cdc13" evidence="6">
    <location>
        <begin position="247"/>
        <end position="382"/>
    </location>
</feature>
<dbReference type="EnsemblMetazoa" id="Aqu2.1.33508_001">
    <property type="protein sequence ID" value="Aqu2.1.33508_001"/>
    <property type="gene ID" value="Aqu2.1.33508"/>
</dbReference>
<dbReference type="InterPro" id="IPR011564">
    <property type="entry name" value="Telomer_end-bd_POT1/Cdc13"/>
</dbReference>
<keyword evidence="2" id="KW-0158">Chromosome</keyword>
<keyword evidence="4" id="KW-0238">DNA-binding</keyword>
<feature type="region of interest" description="Disordered" evidence="5">
    <location>
        <begin position="165"/>
        <end position="241"/>
    </location>
</feature>
<dbReference type="CDD" id="cd04497">
    <property type="entry name" value="hPOT1_OB1_like"/>
    <property type="match status" value="1"/>
</dbReference>
<dbReference type="Proteomes" id="UP000007879">
    <property type="component" value="Unassembled WGS sequence"/>
</dbReference>
<dbReference type="GO" id="GO:0000783">
    <property type="term" value="C:nuclear telomere cap complex"/>
    <property type="evidence" value="ECO:0007669"/>
    <property type="project" value="TreeGrafter"/>
</dbReference>
<evidence type="ECO:0000256" key="5">
    <source>
        <dbReference type="SAM" id="MobiDB-lite"/>
    </source>
</evidence>
<dbReference type="AlphaFoldDB" id="A0A1X7V0G1"/>
<dbReference type="STRING" id="400682.A0A1X7V0G1"/>
<evidence type="ECO:0000256" key="1">
    <source>
        <dbReference type="ARBA" id="ARBA00004574"/>
    </source>
</evidence>
<dbReference type="eggNOG" id="KOG4757">
    <property type="taxonomic scope" value="Eukaryota"/>
</dbReference>
<dbReference type="GO" id="GO:0098505">
    <property type="term" value="F:G-rich strand telomeric DNA binding"/>
    <property type="evidence" value="ECO:0007669"/>
    <property type="project" value="TreeGrafter"/>
</dbReference>
<evidence type="ECO:0000313" key="8">
    <source>
        <dbReference type="Proteomes" id="UP000007879"/>
    </source>
</evidence>
<dbReference type="GO" id="GO:0016233">
    <property type="term" value="P:telomere capping"/>
    <property type="evidence" value="ECO:0007669"/>
    <property type="project" value="TreeGrafter"/>
</dbReference>
<feature type="compositionally biased region" description="Basic and acidic residues" evidence="5">
    <location>
        <begin position="216"/>
        <end position="225"/>
    </location>
</feature>
<dbReference type="Pfam" id="PF02765">
    <property type="entry name" value="POT1"/>
    <property type="match status" value="1"/>
</dbReference>
<dbReference type="FunCoup" id="A0A1X7V0G1">
    <property type="interactions" value="389"/>
</dbReference>
<dbReference type="SUPFAM" id="SSF50249">
    <property type="entry name" value="Nucleic acid-binding proteins"/>
    <property type="match status" value="1"/>
</dbReference>
<keyword evidence="8" id="KW-1185">Reference proteome</keyword>
<evidence type="ECO:0000259" key="6">
    <source>
        <dbReference type="SMART" id="SM00976"/>
    </source>
</evidence>
<name>A0A1X7V0G1_AMPQE</name>
<evidence type="ECO:0000256" key="2">
    <source>
        <dbReference type="ARBA" id="ARBA00022454"/>
    </source>
</evidence>
<sequence>MFISNKMATVLGPENDILWLSKPARVNSHLFIIPSTKNKAFQHFLQKYTFKEVSEFIKDGASENGGIFGRIISHTTPPPSPSLAGRGKGRPSLSLSLQDVQTSDTVDIIFKGDSAIRFPSVKYALLYVYGGRRVVGADGDISLVCSDSSSDLLCYLINRWAYKRQSVPSPSPSPRRRPRSPDLLPSHSPPPPSTSTPSTSTAPPPKAAKIVSPVSKDSRRQKPDTFKTVTTSNNTNPSLPATADYEYTKLNELDQLPDKSRVNLAGVISFFKPSQRSKGTDYFVSFTLTDSTINATSPINVIAFRKDESELPNFRKVGDVVLLRRVEVGSYNNLPQIKSKNYSSFHIFDGYSSTDVPYSSSRNASLSNSEKKIVESLRQWKDSLSEFQFCQLKDIKFESLSNIKCYVVSVSKLIPDKLLSLSVWDGTIPFSSSPSSSSSSDGDDSLCIVFLFLKPNFPLSTSDVTPGTCLSLREVFAQRVFHALDTAGNSSSSVHLLFDYFDHDKLSVLQKDDPDAVSLTQSFTSTGITSLPVIEERVYPHLSAMTLHVSHKLTPLADILIVSSPEPYNHRCLVEVVGIDARHINDTIILVCPSCRSQFSLTNGTNGMGSQCPSCIESTPPVTSLLMIEYEFVLSVRDQTGELSVLVRAEEGEKLMQVKPSNFHMDKLGAGLAHERLKLLFGCDPFQACIEGDPGLMDCSINSVPSQDGSSIVYCLFDTYIISESNESSDLP</sequence>
<dbReference type="GO" id="GO:0010521">
    <property type="term" value="F:telomerase inhibitor activity"/>
    <property type="evidence" value="ECO:0007669"/>
    <property type="project" value="TreeGrafter"/>
</dbReference>
<dbReference type="PANTHER" id="PTHR14513">
    <property type="entry name" value="PROTECTION OF TELOMERES 1"/>
    <property type="match status" value="1"/>
</dbReference>
<dbReference type="PANTHER" id="PTHR14513:SF0">
    <property type="entry name" value="PROTECTION OF TELOMERES PROTEIN 1"/>
    <property type="match status" value="1"/>
</dbReference>
<keyword evidence="3" id="KW-0779">Telomere</keyword>
<dbReference type="InterPro" id="IPR028389">
    <property type="entry name" value="POT1"/>
</dbReference>
<proteinExistence type="predicted"/>
<feature type="compositionally biased region" description="Polar residues" evidence="5">
    <location>
        <begin position="227"/>
        <end position="239"/>
    </location>
</feature>
<dbReference type="GO" id="GO:0032210">
    <property type="term" value="P:regulation of telomere maintenance via telomerase"/>
    <property type="evidence" value="ECO:0007669"/>
    <property type="project" value="TreeGrafter"/>
</dbReference>
<evidence type="ECO:0000256" key="4">
    <source>
        <dbReference type="ARBA" id="ARBA00023125"/>
    </source>
</evidence>
<dbReference type="InterPro" id="IPR012340">
    <property type="entry name" value="NA-bd_OB-fold"/>
</dbReference>
<comment type="subcellular location">
    <subcellularLocation>
        <location evidence="1">Chromosome</location>
        <location evidence="1">Telomere</location>
    </subcellularLocation>
</comment>
<dbReference type="InParanoid" id="A0A1X7V0G1"/>